<dbReference type="PANTHER" id="PTHR15629">
    <property type="entry name" value="SH3YL1 PROTEIN"/>
    <property type="match status" value="1"/>
</dbReference>
<dbReference type="Pfam" id="PF04366">
    <property type="entry name" value="Ysc84"/>
    <property type="match status" value="1"/>
</dbReference>
<feature type="compositionally biased region" description="Basic and acidic residues" evidence="1">
    <location>
        <begin position="401"/>
        <end position="410"/>
    </location>
</feature>
<feature type="domain" description="Ysc84 actin-binding" evidence="2">
    <location>
        <begin position="133"/>
        <end position="258"/>
    </location>
</feature>
<protein>
    <submittedName>
        <fullName evidence="3">DUF500-domain-containing protein</fullName>
    </submittedName>
</protein>
<comment type="caution">
    <text evidence="3">The sequence shown here is derived from an EMBL/GenBank/DDBJ whole genome shotgun (WGS) entry which is preliminary data.</text>
</comment>
<gene>
    <name evidence="3" type="ORF">E6O75_ATG01015</name>
</gene>
<evidence type="ECO:0000259" key="2">
    <source>
        <dbReference type="Pfam" id="PF04366"/>
    </source>
</evidence>
<dbReference type="GO" id="GO:0035091">
    <property type="term" value="F:phosphatidylinositol binding"/>
    <property type="evidence" value="ECO:0007669"/>
    <property type="project" value="TreeGrafter"/>
</dbReference>
<evidence type="ECO:0000313" key="3">
    <source>
        <dbReference type="EMBL" id="TID26522.1"/>
    </source>
</evidence>
<reference evidence="3 4" key="1">
    <citation type="submission" date="2019-04" db="EMBL/GenBank/DDBJ databases">
        <title>High contiguity whole genome sequence and gene annotation resource for two Venturia nashicola isolates.</title>
        <authorList>
            <person name="Prokchorchik M."/>
            <person name="Won K."/>
            <person name="Lee Y."/>
            <person name="Choi E.D."/>
            <person name="Segonzac C."/>
            <person name="Sohn K.H."/>
        </authorList>
    </citation>
    <scope>NUCLEOTIDE SEQUENCE [LARGE SCALE GENOMIC DNA]</scope>
    <source>
        <strain evidence="3 4">PRI2</strain>
    </source>
</reference>
<dbReference type="CDD" id="cd11524">
    <property type="entry name" value="SYLF"/>
    <property type="match status" value="1"/>
</dbReference>
<keyword evidence="4" id="KW-1185">Reference proteome</keyword>
<feature type="compositionally biased region" description="Low complexity" evidence="1">
    <location>
        <begin position="474"/>
        <end position="487"/>
    </location>
</feature>
<feature type="compositionally biased region" description="Low complexity" evidence="1">
    <location>
        <begin position="382"/>
        <end position="392"/>
    </location>
</feature>
<feature type="compositionally biased region" description="Polar residues" evidence="1">
    <location>
        <begin position="652"/>
        <end position="665"/>
    </location>
</feature>
<feature type="compositionally biased region" description="Acidic residues" evidence="1">
    <location>
        <begin position="488"/>
        <end position="497"/>
    </location>
</feature>
<organism evidence="3 4">
    <name type="scientific">Venturia nashicola</name>
    <dbReference type="NCBI Taxonomy" id="86259"/>
    <lineage>
        <taxon>Eukaryota</taxon>
        <taxon>Fungi</taxon>
        <taxon>Dikarya</taxon>
        <taxon>Ascomycota</taxon>
        <taxon>Pezizomycotina</taxon>
        <taxon>Dothideomycetes</taxon>
        <taxon>Pleosporomycetidae</taxon>
        <taxon>Venturiales</taxon>
        <taxon>Venturiaceae</taxon>
        <taxon>Venturia</taxon>
    </lineage>
</organism>
<proteinExistence type="predicted"/>
<feature type="compositionally biased region" description="Low complexity" evidence="1">
    <location>
        <begin position="562"/>
        <end position="576"/>
    </location>
</feature>
<feature type="region of interest" description="Disordered" evidence="1">
    <location>
        <begin position="375"/>
        <end position="665"/>
    </location>
</feature>
<dbReference type="Proteomes" id="UP000298493">
    <property type="component" value="Unassembled WGS sequence"/>
</dbReference>
<dbReference type="AlphaFoldDB" id="A0A4Z1PAU0"/>
<dbReference type="PANTHER" id="PTHR15629:SF8">
    <property type="entry name" value="DUF500 DOMAIN PROTEIN (AFU_ORTHOLOGUE AFUA_5G07310)"/>
    <property type="match status" value="1"/>
</dbReference>
<evidence type="ECO:0000256" key="1">
    <source>
        <dbReference type="SAM" id="MobiDB-lite"/>
    </source>
</evidence>
<dbReference type="STRING" id="86259.A0A4Z1PAU0"/>
<feature type="compositionally biased region" description="Polar residues" evidence="1">
    <location>
        <begin position="584"/>
        <end position="594"/>
    </location>
</feature>
<dbReference type="InterPro" id="IPR051702">
    <property type="entry name" value="SH3_domain_YSC84-like"/>
</dbReference>
<accession>A0A4Z1PAU0</accession>
<evidence type="ECO:0000313" key="4">
    <source>
        <dbReference type="Proteomes" id="UP000298493"/>
    </source>
</evidence>
<sequence>MLGKVKTGGKAGFDKLYGWVDKLGAPVNKLSNKLGAEAFWPTTLDLESEKAARILRSFCKDGFYEEEARQGPITATQRVIKKIPAEVIKNAKGLAIFTTMRTGLWFSGAGGSGILIARLPDGTWSPPSGLMLHTAGLGFLVGVDIYDCVMVINTDAALQAFSKIRATVGGEVSAVAGPIGVGGVLDSEIHKRQAPIFTYLKSRGFYAGVQIDGTVLIERNDENERFYGEKLPVADILAGKVRHPPHELHTLWSTIKAAQGERIAESELPSGQSPSDYEIDDGKLFGVPDKMDPDPYGVLALEKEGYEIRDAGTKTRVSHESFVFSPSPSSPLFAFNRNSIDDTSIRSMSRRSSWRTSTLSNTAQTDRSYTTIDIGIQTDFDSPASSPGGPSSIRKSTMKNIPEHNGEDKQNGMGEEAPKSSFEMPARHKRESLVGNGMPVERNNSVQEARESQEDEELQPSKDMPSSAPYTQEAAIIPTAASPAPIDLESDDEEEEEAVIHTVHQAATPQRAIHARLVSVKKQTPPALPPRNPIRDRKRPLIIRGNNAHDRHEGEESEGQISSAMSRDPSSSSDYKSGTETEEVSSGRSLSSVDLTEEMKHGRPVRPSADEMEARTPSPAKRLCSPSPVLRSREPSLRKSSRSPSPAKKSRTASPDKQQSMPGQF</sequence>
<dbReference type="EMBL" id="SNSC02000002">
    <property type="protein sequence ID" value="TID26522.1"/>
    <property type="molecule type" value="Genomic_DNA"/>
</dbReference>
<name>A0A4Z1PAU0_9PEZI</name>
<dbReference type="InterPro" id="IPR007461">
    <property type="entry name" value="Ysc84_actin-binding"/>
</dbReference>